<dbReference type="AlphaFoldDB" id="A0A6P7G0U4"/>
<name>A0A6P7G0U4_DIAVI</name>
<reference evidence="1" key="1">
    <citation type="submission" date="2025-08" db="UniProtKB">
        <authorList>
            <consortium name="RefSeq"/>
        </authorList>
    </citation>
    <scope>IDENTIFICATION</scope>
    <source>
        <tissue evidence="1">Whole insect</tissue>
    </source>
</reference>
<sequence length="277" mass="28585">MAFQIPGNFLGQAKSFLPNFSTTPTVENPPESGNILQSAVKGANNTLLGLFNTGANVLKAPATLVKGAVQTTGNTLDATVTGVNDTLHNLFGTGTNVLQAPGTLVKGAVDTSGSALDKTVTGAKNTLNNLFGAGTNVLQAPGQALNGAVPTSGNVLDATVTSANDTLHNIVNAGANILTQAEVLKNGISGILGNKPNLIVEINQIRALSANQTEVRIVVQEKGVTGISRKIPASDLANFLNQPMPKQQLSTVMVTSITPYVTPSKAELEEYLKHPPS</sequence>
<dbReference type="OrthoDB" id="10440762at2759"/>
<gene>
    <name evidence="1" type="primary">LOC114334781</name>
</gene>
<proteinExistence type="predicted"/>
<protein>
    <submittedName>
        <fullName evidence="1">Perilipin-4-like</fullName>
    </submittedName>
</protein>
<dbReference type="InParanoid" id="A0A6P7G0U4"/>
<feature type="non-terminal residue" evidence="1">
    <location>
        <position position="277"/>
    </location>
</feature>
<accession>A0A6P7G0U4</accession>
<dbReference type="RefSeq" id="XP_028140677.1">
    <property type="nucleotide sequence ID" value="XM_028284876.1"/>
</dbReference>
<dbReference type="KEGG" id="dvv:114334781"/>
<evidence type="ECO:0000313" key="1">
    <source>
        <dbReference type="RefSeq" id="XP_028140677.1"/>
    </source>
</evidence>
<organism evidence="1">
    <name type="scientific">Diabrotica virgifera virgifera</name>
    <name type="common">western corn rootworm</name>
    <dbReference type="NCBI Taxonomy" id="50390"/>
    <lineage>
        <taxon>Eukaryota</taxon>
        <taxon>Metazoa</taxon>
        <taxon>Ecdysozoa</taxon>
        <taxon>Arthropoda</taxon>
        <taxon>Hexapoda</taxon>
        <taxon>Insecta</taxon>
        <taxon>Pterygota</taxon>
        <taxon>Neoptera</taxon>
        <taxon>Endopterygota</taxon>
        <taxon>Coleoptera</taxon>
        <taxon>Polyphaga</taxon>
        <taxon>Cucujiformia</taxon>
        <taxon>Chrysomeloidea</taxon>
        <taxon>Chrysomelidae</taxon>
        <taxon>Galerucinae</taxon>
        <taxon>Diabroticina</taxon>
        <taxon>Diabroticites</taxon>
        <taxon>Diabrotica</taxon>
    </lineage>
</organism>